<accession>A0A2P8F2U1</accession>
<keyword evidence="2" id="KW-1185">Reference proteome</keyword>
<comment type="caution">
    <text evidence="1">The sequence shown here is derived from an EMBL/GenBank/DDBJ whole genome shotgun (WGS) entry which is preliminary data.</text>
</comment>
<sequence>MFRVLPPLGDNIRDRNHLGFLPDGIGNDLTRETEALEPRNVGRSFYCRWLAETKLASNLAMPLNLV</sequence>
<organism evidence="1 2">
    <name type="scientific">Shimia abyssi</name>
    <dbReference type="NCBI Taxonomy" id="1662395"/>
    <lineage>
        <taxon>Bacteria</taxon>
        <taxon>Pseudomonadati</taxon>
        <taxon>Pseudomonadota</taxon>
        <taxon>Alphaproteobacteria</taxon>
        <taxon>Rhodobacterales</taxon>
        <taxon>Roseobacteraceae</taxon>
    </lineage>
</organism>
<evidence type="ECO:0000313" key="2">
    <source>
        <dbReference type="Proteomes" id="UP000240418"/>
    </source>
</evidence>
<proteinExistence type="predicted"/>
<evidence type="ECO:0000313" key="1">
    <source>
        <dbReference type="EMBL" id="PSL16041.1"/>
    </source>
</evidence>
<protein>
    <submittedName>
        <fullName evidence="1">Uncharacterized protein</fullName>
    </submittedName>
</protein>
<dbReference type="EMBL" id="PYGJ01000023">
    <property type="protein sequence ID" value="PSL16041.1"/>
    <property type="molecule type" value="Genomic_DNA"/>
</dbReference>
<gene>
    <name evidence="1" type="ORF">CLV88_1238</name>
</gene>
<reference evidence="1 2" key="1">
    <citation type="submission" date="2018-03" db="EMBL/GenBank/DDBJ databases">
        <title>Genomic Encyclopedia of Archaeal and Bacterial Type Strains, Phase II (KMG-II): from individual species to whole genera.</title>
        <authorList>
            <person name="Goeker M."/>
        </authorList>
    </citation>
    <scope>NUCLEOTIDE SEQUENCE [LARGE SCALE GENOMIC DNA]</scope>
    <source>
        <strain evidence="1 2">DSM 100673</strain>
    </source>
</reference>
<dbReference type="AlphaFoldDB" id="A0A2P8F2U1"/>
<dbReference type="Proteomes" id="UP000240418">
    <property type="component" value="Unassembled WGS sequence"/>
</dbReference>
<name>A0A2P8F2U1_9RHOB</name>